<accession>A0A1H1MJK8</accession>
<dbReference type="Pfam" id="PF17754">
    <property type="entry name" value="TetR_C_14"/>
    <property type="match status" value="1"/>
</dbReference>
<dbReference type="InterPro" id="IPR041347">
    <property type="entry name" value="MftR_C"/>
</dbReference>
<keyword evidence="2 4" id="KW-0238">DNA-binding</keyword>
<protein>
    <submittedName>
        <fullName evidence="6">DNA-binding transcriptional regulator, AcrR family</fullName>
    </submittedName>
</protein>
<gene>
    <name evidence="6" type="ORF">SAMN04489717_0853</name>
</gene>
<feature type="DNA-binding region" description="H-T-H motif" evidence="4">
    <location>
        <begin position="44"/>
        <end position="63"/>
    </location>
</feature>
<evidence type="ECO:0000313" key="6">
    <source>
        <dbReference type="EMBL" id="SDR86938.1"/>
    </source>
</evidence>
<dbReference type="InterPro" id="IPR001647">
    <property type="entry name" value="HTH_TetR"/>
</dbReference>
<feature type="domain" description="HTH tetR-type" evidence="5">
    <location>
        <begin position="21"/>
        <end position="81"/>
    </location>
</feature>
<dbReference type="STRING" id="117157.SAMN04489717_0853"/>
<evidence type="ECO:0000256" key="1">
    <source>
        <dbReference type="ARBA" id="ARBA00023015"/>
    </source>
</evidence>
<evidence type="ECO:0000256" key="3">
    <source>
        <dbReference type="ARBA" id="ARBA00023163"/>
    </source>
</evidence>
<dbReference type="Pfam" id="PF00440">
    <property type="entry name" value="TetR_N"/>
    <property type="match status" value="1"/>
</dbReference>
<dbReference type="Gene3D" id="1.10.357.10">
    <property type="entry name" value="Tetracycline Repressor, domain 2"/>
    <property type="match status" value="1"/>
</dbReference>
<name>A0A1H1MJK8_9ACTN</name>
<dbReference type="InterPro" id="IPR009057">
    <property type="entry name" value="Homeodomain-like_sf"/>
</dbReference>
<dbReference type="Proteomes" id="UP000198983">
    <property type="component" value="Chromosome I"/>
</dbReference>
<dbReference type="PANTHER" id="PTHR30055">
    <property type="entry name" value="HTH-TYPE TRANSCRIPTIONAL REGULATOR RUTR"/>
    <property type="match status" value="1"/>
</dbReference>
<reference evidence="6 7" key="1">
    <citation type="submission" date="2016-10" db="EMBL/GenBank/DDBJ databases">
        <authorList>
            <person name="de Groot N.N."/>
        </authorList>
    </citation>
    <scope>NUCLEOTIDE SEQUENCE [LARGE SCALE GENOMIC DNA]</scope>
    <source>
        <strain evidence="6 7">DSM 22024</strain>
    </source>
</reference>
<dbReference type="SUPFAM" id="SSF46689">
    <property type="entry name" value="Homeodomain-like"/>
    <property type="match status" value="1"/>
</dbReference>
<keyword evidence="3" id="KW-0804">Transcription</keyword>
<dbReference type="AlphaFoldDB" id="A0A1H1MJK8"/>
<proteinExistence type="predicted"/>
<dbReference type="PROSITE" id="PS50977">
    <property type="entry name" value="HTH_TETR_2"/>
    <property type="match status" value="1"/>
</dbReference>
<evidence type="ECO:0000256" key="2">
    <source>
        <dbReference type="ARBA" id="ARBA00023125"/>
    </source>
</evidence>
<dbReference type="PANTHER" id="PTHR30055:SF238">
    <property type="entry name" value="MYCOFACTOCIN BIOSYNTHESIS TRANSCRIPTIONAL REGULATOR MFTR-RELATED"/>
    <property type="match status" value="1"/>
</dbReference>
<dbReference type="Gene3D" id="1.10.10.60">
    <property type="entry name" value="Homeodomain-like"/>
    <property type="match status" value="1"/>
</dbReference>
<evidence type="ECO:0000256" key="4">
    <source>
        <dbReference type="PROSITE-ProRule" id="PRU00335"/>
    </source>
</evidence>
<organism evidence="6 7">
    <name type="scientific">Actinopolymorpha singaporensis</name>
    <dbReference type="NCBI Taxonomy" id="117157"/>
    <lineage>
        <taxon>Bacteria</taxon>
        <taxon>Bacillati</taxon>
        <taxon>Actinomycetota</taxon>
        <taxon>Actinomycetes</taxon>
        <taxon>Propionibacteriales</taxon>
        <taxon>Actinopolymorphaceae</taxon>
        <taxon>Actinopolymorpha</taxon>
    </lineage>
</organism>
<dbReference type="GO" id="GO:0000976">
    <property type="term" value="F:transcription cis-regulatory region binding"/>
    <property type="evidence" value="ECO:0007669"/>
    <property type="project" value="TreeGrafter"/>
</dbReference>
<keyword evidence="1" id="KW-0805">Transcription regulation</keyword>
<dbReference type="GO" id="GO:0003700">
    <property type="term" value="F:DNA-binding transcription factor activity"/>
    <property type="evidence" value="ECO:0007669"/>
    <property type="project" value="TreeGrafter"/>
</dbReference>
<evidence type="ECO:0000259" key="5">
    <source>
        <dbReference type="PROSITE" id="PS50977"/>
    </source>
</evidence>
<evidence type="ECO:0000313" key="7">
    <source>
        <dbReference type="Proteomes" id="UP000198983"/>
    </source>
</evidence>
<dbReference type="InterPro" id="IPR050109">
    <property type="entry name" value="HTH-type_TetR-like_transc_reg"/>
</dbReference>
<keyword evidence="7" id="KW-1185">Reference proteome</keyword>
<sequence>MLVLMTTGDGARTGLRERKKYETRIALSWAAIRLAVERGFDNVRVEDIAAEVGVSPRTFNNYFTGKAEAVATRHLDRARQIAVELRARPASEPLWEALEHAVAAQFTLGQDRERNVPDEQWATGIRLVLTEPAVRGELARVGAAVETELAAAIADRTGTDVEHDLYPRLVAAAVAAAVQVATLHWVHTGSQGPVAPLLQDTIRQLAAGLPVP</sequence>
<dbReference type="EMBL" id="LT629732">
    <property type="protein sequence ID" value="SDR86938.1"/>
    <property type="molecule type" value="Genomic_DNA"/>
</dbReference>